<evidence type="ECO:0000256" key="16">
    <source>
        <dbReference type="ARBA" id="ARBA00034066"/>
    </source>
</evidence>
<evidence type="ECO:0000256" key="4">
    <source>
        <dbReference type="ARBA" id="ARBA00004922"/>
    </source>
</evidence>
<dbReference type="EC" id="2.4.99.21" evidence="6"/>
<dbReference type="KEGG" id="nph:NP_3720A"/>
<feature type="transmembrane region" description="Helical" evidence="18">
    <location>
        <begin position="395"/>
        <end position="414"/>
    </location>
</feature>
<keyword evidence="9 18" id="KW-0812">Transmembrane</keyword>
<dbReference type="Gene3D" id="2.60.40.3390">
    <property type="match status" value="1"/>
</dbReference>
<feature type="transmembrane region" description="Helical" evidence="18">
    <location>
        <begin position="426"/>
        <end position="442"/>
    </location>
</feature>
<dbReference type="InterPro" id="IPR041154">
    <property type="entry name" value="AglB_P1"/>
</dbReference>
<keyword evidence="23" id="KW-1185">Reference proteome</keyword>
<dbReference type="GeneID" id="3703218"/>
<dbReference type="Pfam" id="PF02516">
    <property type="entry name" value="STT3"/>
    <property type="match status" value="1"/>
</dbReference>
<comment type="similarity">
    <text evidence="5">Belongs to the STT3 family.</text>
</comment>
<feature type="region of interest" description="Disordered" evidence="17">
    <location>
        <begin position="901"/>
        <end position="957"/>
    </location>
</feature>
<keyword evidence="11" id="KW-0460">Magnesium</keyword>
<dbReference type="GO" id="GO:0005886">
    <property type="term" value="C:plasma membrane"/>
    <property type="evidence" value="ECO:0007669"/>
    <property type="project" value="UniProtKB-SubCell"/>
</dbReference>
<keyword evidence="13 18" id="KW-0472">Membrane</keyword>
<evidence type="ECO:0000256" key="8">
    <source>
        <dbReference type="ARBA" id="ARBA00022679"/>
    </source>
</evidence>
<dbReference type="PANTHER" id="PTHR13872">
    <property type="entry name" value="DOLICHYL-DIPHOSPHOOLIGOSACCHARIDE--PROTEIN GLYCOSYLTRANSFERASE SUBUNIT"/>
    <property type="match status" value="1"/>
</dbReference>
<proteinExistence type="inferred from homology"/>
<dbReference type="eggNOG" id="arCOG02043">
    <property type="taxonomic scope" value="Archaea"/>
</dbReference>
<dbReference type="Pfam" id="PF22627">
    <property type="entry name" value="AglB_core-like"/>
    <property type="match status" value="1"/>
</dbReference>
<evidence type="ECO:0000256" key="12">
    <source>
        <dbReference type="ARBA" id="ARBA00022989"/>
    </source>
</evidence>
<comment type="pathway">
    <text evidence="4">Protein modification; protein glycosylation.</text>
</comment>
<reference evidence="22 23" key="1">
    <citation type="journal article" date="2005" name="Genome Res.">
        <title>Living with two extremes: conclusions from the genome sequence of Natronomonas pharaonis.</title>
        <authorList>
            <person name="Falb M."/>
            <person name="Pfeiffer F."/>
            <person name="Palm P."/>
            <person name="Rodewald K."/>
            <person name="Hickmann V."/>
            <person name="Tittor J."/>
            <person name="Oesterhelt D."/>
        </authorList>
    </citation>
    <scope>NUCLEOTIDE SEQUENCE [LARGE SCALE GENOMIC DNA]</scope>
    <source>
        <strain evidence="23">ATCC 35678 / DSM 2160 / CIP 103997 / JCM 8858 / NBRC 14720 / NCIMB 2260 / Gabara</strain>
    </source>
</reference>
<evidence type="ECO:0000256" key="5">
    <source>
        <dbReference type="ARBA" id="ARBA00010810"/>
    </source>
</evidence>
<evidence type="ECO:0000259" key="21">
    <source>
        <dbReference type="Pfam" id="PF22627"/>
    </source>
</evidence>
<feature type="transmembrane region" description="Helical" evidence="18">
    <location>
        <begin position="271"/>
        <end position="291"/>
    </location>
</feature>
<dbReference type="InterPro" id="IPR026410">
    <property type="entry name" value="OlisacTrfase_arch"/>
</dbReference>
<evidence type="ECO:0000259" key="20">
    <source>
        <dbReference type="Pfam" id="PF18079"/>
    </source>
</evidence>
<dbReference type="UniPathway" id="UPA00378"/>
<evidence type="ECO:0000313" key="23">
    <source>
        <dbReference type="Proteomes" id="UP000002698"/>
    </source>
</evidence>
<dbReference type="GO" id="GO:0046872">
    <property type="term" value="F:metal ion binding"/>
    <property type="evidence" value="ECO:0007669"/>
    <property type="project" value="UniProtKB-KW"/>
</dbReference>
<dbReference type="InterPro" id="IPR048307">
    <property type="entry name" value="STT3_N"/>
</dbReference>
<evidence type="ECO:0000256" key="2">
    <source>
        <dbReference type="ARBA" id="ARBA00001946"/>
    </source>
</evidence>
<dbReference type="GO" id="GO:0004576">
    <property type="term" value="F:oligosaccharyl transferase activity"/>
    <property type="evidence" value="ECO:0007669"/>
    <property type="project" value="InterPro"/>
</dbReference>
<dbReference type="AlphaFoldDB" id="Q3IPK0"/>
<feature type="transmembrane region" description="Helical" evidence="18">
    <location>
        <begin position="182"/>
        <end position="202"/>
    </location>
</feature>
<evidence type="ECO:0000256" key="3">
    <source>
        <dbReference type="ARBA" id="ARBA00004651"/>
    </source>
</evidence>
<evidence type="ECO:0000256" key="6">
    <source>
        <dbReference type="ARBA" id="ARBA00012602"/>
    </source>
</evidence>
<evidence type="ECO:0000313" key="22">
    <source>
        <dbReference type="EMBL" id="CAI49951.1"/>
    </source>
</evidence>
<comment type="cofactor">
    <cofactor evidence="2">
        <name>Mg(2+)</name>
        <dbReference type="ChEBI" id="CHEBI:18420"/>
    </cofactor>
</comment>
<comment type="cofactor">
    <cofactor evidence="1">
        <name>Mn(2+)</name>
        <dbReference type="ChEBI" id="CHEBI:29035"/>
    </cofactor>
</comment>
<dbReference type="PANTHER" id="PTHR13872:SF1">
    <property type="entry name" value="DOLICHYL-DIPHOSPHOOLIGOSACCHARIDE--PROTEIN GLYCOSYLTRANSFERASE SUBUNIT STT3B"/>
    <property type="match status" value="1"/>
</dbReference>
<evidence type="ECO:0000256" key="1">
    <source>
        <dbReference type="ARBA" id="ARBA00001936"/>
    </source>
</evidence>
<dbReference type="OrthoDB" id="82393at2157"/>
<feature type="transmembrane region" description="Helical" evidence="18">
    <location>
        <begin position="448"/>
        <end position="466"/>
    </location>
</feature>
<feature type="transmembrane region" description="Helical" evidence="18">
    <location>
        <begin position="23"/>
        <end position="41"/>
    </location>
</feature>
<keyword evidence="12 18" id="KW-1133">Transmembrane helix</keyword>
<feature type="domain" description="Archaeal glycosylation protein B peripheral" evidence="20">
    <location>
        <begin position="800"/>
        <end position="892"/>
    </location>
</feature>
<dbReference type="InterPro" id="IPR003674">
    <property type="entry name" value="Oligo_trans_STT3"/>
</dbReference>
<dbReference type="Proteomes" id="UP000002698">
    <property type="component" value="Chromosome"/>
</dbReference>
<dbReference type="Pfam" id="PF18079">
    <property type="entry name" value="AglB_L1"/>
    <property type="match status" value="1"/>
</dbReference>
<protein>
    <recommendedName>
        <fullName evidence="6">dolichyl-phosphooligosaccharide-protein glycotransferase</fullName>
        <ecNumber evidence="6">2.4.99.21</ecNumber>
    </recommendedName>
    <alternativeName>
        <fullName evidence="15">Oligosaccharyl transferase</fullName>
    </alternativeName>
</protein>
<dbReference type="RefSeq" id="WP_011323568.1">
    <property type="nucleotide sequence ID" value="NC_007426.1"/>
</dbReference>
<keyword evidence="10" id="KW-0479">Metal-binding</keyword>
<feature type="domain" description="Oligosaccharyl transferase STT3 N-terminal" evidence="19">
    <location>
        <begin position="53"/>
        <end position="468"/>
    </location>
</feature>
<evidence type="ECO:0000256" key="18">
    <source>
        <dbReference type="SAM" id="Phobius"/>
    </source>
</evidence>
<feature type="transmembrane region" description="Helical" evidence="18">
    <location>
        <begin position="486"/>
        <end position="508"/>
    </location>
</feature>
<evidence type="ECO:0000256" key="14">
    <source>
        <dbReference type="ARBA" id="ARBA00023211"/>
    </source>
</evidence>
<dbReference type="CAZy" id="GT66">
    <property type="family name" value="Glycosyltransferase Family 66"/>
</dbReference>
<keyword evidence="8 22" id="KW-0808">Transferase</keyword>
<accession>Q3IPK0</accession>
<feature type="transmembrane region" description="Helical" evidence="18">
    <location>
        <begin position="245"/>
        <end position="264"/>
    </location>
</feature>
<dbReference type="STRING" id="348780.NP_3720A"/>
<feature type="transmembrane region" description="Helical" evidence="18">
    <location>
        <begin position="223"/>
        <end position="239"/>
    </location>
</feature>
<dbReference type="HOGENOM" id="CLU_008803_0_0_2"/>
<feature type="transmembrane region" description="Helical" evidence="18">
    <location>
        <begin position="303"/>
        <end position="326"/>
    </location>
</feature>
<evidence type="ECO:0000256" key="13">
    <source>
        <dbReference type="ARBA" id="ARBA00023136"/>
    </source>
</evidence>
<feature type="transmembrane region" description="Helical" evidence="18">
    <location>
        <begin position="338"/>
        <end position="359"/>
    </location>
</feature>
<sequence>MSQRLDEFEERLEAYESQIDTVYRLYHIPVLAVLMAFMLWVRIRDYGRHIAADGTVLYRGNDPYYHYRTTNYVLENYPFNMPFDPWTSFDTGTRVGQFGTILDQLVATAALIVGLGSPSEETVILTTLFSGPVLAALCAIPLYFIGKRLGGRFGGIIAVVVLALTAGQFLTRSVAGYYGHHVTEVLFTLIALLVGMKMVAVAQREKPIYEFVRTREFDLLREPVLWGAAFGVTLVVAILNWPPAVFLFGVFAAFLFVQLSLEFIRGHSPDHIAIPSVVAMVATAVLLLPFIQTTELTVTDYSVFHLAFALGVAAGAVVMAGVARLWERRDIARAAYPAGVVGVGLIGVAVIAVALPSVFDFLISQVERVAGFGATDTRATIGEAQAPDSPVSFFFANYGLGIYTALAGFGLLLYRVFSTKRPQAEYLLIAVFSAFMLAFTLTQVRFDYYFVIAVGAGNAYLVGWVYQYVDLDNVRQDFTNIQPYQILIVIAILFVIAGVPLVTGATLATADDASQPGEMEQWTDSLDWLSEETPEPGAYGTGDDPRLDYYGTYEPTDDFEYEAGEYGVLSWWDYGHYITTRGERIPVANPFQHHATESADFLLADDEDEALDLLDENHGDGEGVQYVMVDYQLGYAGTQKYGAPTAFESEHDISDGDVGIQVINPETGEFVYGAHTQRGYDSMRVQLYQHHGSAQEPASFTLQLGEYDEASGIATIPEGAQPDDLIQEHASPEEAREAAQAPNVIHGGVLGQPGERTEALEHFRLVHAGGPVQPSMFELLMTQQVGAGDQWVKTFERVDGATIEGTGPAESEIQAAVEIDDGTGEAFTYTQFAETDADGNFEMTVPYATTGYDEYGVEEGYTNTDVRANTTYQFIEMEEGMIAEADVSEAQVIGEDDSPVAVEMEPFEESDLTDPAPDGDVTAPPEEDAADEEMVAGSVDGDETADGETGDDETAEE</sequence>
<feature type="domain" description="AglB-like core" evidence="21">
    <location>
        <begin position="521"/>
        <end position="632"/>
    </location>
</feature>
<keyword evidence="14" id="KW-0464">Manganese</keyword>
<evidence type="ECO:0000256" key="17">
    <source>
        <dbReference type="SAM" id="MobiDB-lite"/>
    </source>
</evidence>
<evidence type="ECO:0000256" key="10">
    <source>
        <dbReference type="ARBA" id="ARBA00022723"/>
    </source>
</evidence>
<dbReference type="NCBIfam" id="TIGR04154">
    <property type="entry name" value="archaeo_STT3"/>
    <property type="match status" value="1"/>
</dbReference>
<dbReference type="EnsemblBacteria" id="CAI49951">
    <property type="protein sequence ID" value="CAI49951"/>
    <property type="gene ID" value="NP_3720A"/>
</dbReference>
<evidence type="ECO:0000256" key="15">
    <source>
        <dbReference type="ARBA" id="ARBA00030679"/>
    </source>
</evidence>
<feature type="transmembrane region" description="Helical" evidence="18">
    <location>
        <begin position="153"/>
        <end position="170"/>
    </location>
</feature>
<dbReference type="BRENDA" id="2.4.99.18">
    <property type="organism ID" value="3575"/>
</dbReference>
<comment type="subcellular location">
    <subcellularLocation>
        <location evidence="3">Cell membrane</location>
        <topology evidence="3">Multi-pass membrane protein</topology>
    </subcellularLocation>
</comment>
<organism evidence="22 23">
    <name type="scientific">Natronomonas pharaonis (strain ATCC 35678 / DSM 2160 / CIP 103997 / JCM 8858 / NBRC 14720 / NCIMB 2260 / Gabara)</name>
    <name type="common">Halobacterium pharaonis</name>
    <dbReference type="NCBI Taxonomy" id="348780"/>
    <lineage>
        <taxon>Archaea</taxon>
        <taxon>Methanobacteriati</taxon>
        <taxon>Methanobacteriota</taxon>
        <taxon>Stenosarchaea group</taxon>
        <taxon>Halobacteria</taxon>
        <taxon>Halobacteriales</taxon>
        <taxon>Natronomonadaceae</taxon>
        <taxon>Natronomonas</taxon>
    </lineage>
</organism>
<evidence type="ECO:0000259" key="19">
    <source>
        <dbReference type="Pfam" id="PF02516"/>
    </source>
</evidence>
<comment type="catalytic activity">
    <reaction evidence="16">
        <text>an archaeal dolichyl phosphooligosaccharide + [protein]-L-asparagine = an archaeal dolichyl phosphate + a glycoprotein with the oligosaccharide chain attached by N-beta-D-glycosyl linkage to a protein L-asparagine.</text>
        <dbReference type="EC" id="2.4.99.21"/>
    </reaction>
</comment>
<feature type="compositionally biased region" description="Acidic residues" evidence="17">
    <location>
        <begin position="925"/>
        <end position="957"/>
    </location>
</feature>
<evidence type="ECO:0000256" key="11">
    <source>
        <dbReference type="ARBA" id="ARBA00022842"/>
    </source>
</evidence>
<gene>
    <name evidence="22" type="primary">aglB</name>
    <name evidence="22" type="ordered locus">NP_3720A</name>
</gene>
<name>Q3IPK0_NATPD</name>
<dbReference type="InterPro" id="IPR054479">
    <property type="entry name" value="AglB-like_core"/>
</dbReference>
<feature type="transmembrane region" description="Helical" evidence="18">
    <location>
        <begin position="123"/>
        <end position="146"/>
    </location>
</feature>
<evidence type="ECO:0000256" key="9">
    <source>
        <dbReference type="ARBA" id="ARBA00022692"/>
    </source>
</evidence>
<keyword evidence="7 22" id="KW-0328">Glycosyltransferase</keyword>
<evidence type="ECO:0000256" key="7">
    <source>
        <dbReference type="ARBA" id="ARBA00022676"/>
    </source>
</evidence>
<dbReference type="Gene3D" id="3.40.50.12610">
    <property type="match status" value="1"/>
</dbReference>
<dbReference type="EMBL" id="CR936257">
    <property type="protein sequence ID" value="CAI49951.1"/>
    <property type="molecule type" value="Genomic_DNA"/>
</dbReference>